<proteinExistence type="predicted"/>
<name>A0A432G9V8_9DELT</name>
<protein>
    <submittedName>
        <fullName evidence="1">Uncharacterized protein</fullName>
    </submittedName>
</protein>
<organism evidence="1 2">
    <name type="scientific">SAR324 cluster bacterium</name>
    <dbReference type="NCBI Taxonomy" id="2024889"/>
    <lineage>
        <taxon>Bacteria</taxon>
        <taxon>Deltaproteobacteria</taxon>
        <taxon>SAR324 cluster</taxon>
    </lineage>
</organism>
<dbReference type="EMBL" id="QNZL01000090">
    <property type="protein sequence ID" value="RTZ80384.1"/>
    <property type="molecule type" value="Genomic_DNA"/>
</dbReference>
<gene>
    <name evidence="1" type="ORF">DSY97_03475</name>
</gene>
<dbReference type="Proteomes" id="UP000286801">
    <property type="component" value="Unassembled WGS sequence"/>
</dbReference>
<evidence type="ECO:0000313" key="1">
    <source>
        <dbReference type="EMBL" id="RTZ80384.1"/>
    </source>
</evidence>
<dbReference type="AlphaFoldDB" id="A0A432G9V8"/>
<evidence type="ECO:0000313" key="2">
    <source>
        <dbReference type="Proteomes" id="UP000286801"/>
    </source>
</evidence>
<reference evidence="1 2" key="1">
    <citation type="submission" date="2018-06" db="EMBL/GenBank/DDBJ databases">
        <title>Combined omics and stable isotope probing to characterize newly discovered Mariana Back-Arc vent microbial communities.</title>
        <authorList>
            <person name="Trembath-Reichert E."/>
            <person name="Huber J.A."/>
        </authorList>
    </citation>
    <scope>NUCLEOTIDE SEQUENCE [LARGE SCALE GENOMIC DNA]</scope>
    <source>
        <strain evidence="1">MAG 63_1</strain>
    </source>
</reference>
<sequence length="102" mass="11741">MLRWSGKTGIRFSFNVLVKKADVIKYMRQSGLIVCCLFISLLVLSNSFAFGKKSSSKDLPWAQAEILILSQHPYWLRLLHYPSHSPMVGLWRSEIQNPLFLS</sequence>
<accession>A0A432G9V8</accession>
<comment type="caution">
    <text evidence="1">The sequence shown here is derived from an EMBL/GenBank/DDBJ whole genome shotgun (WGS) entry which is preliminary data.</text>
</comment>